<dbReference type="PANTHER" id="PTHR24223:SF404">
    <property type="entry name" value="ABC MULTIDRUG TRANSPORTER (EUROFUNG)-RELATED"/>
    <property type="match status" value="1"/>
</dbReference>
<keyword evidence="3 8" id="KW-0812">Transmembrane</keyword>
<keyword evidence="4" id="KW-0547">Nucleotide-binding</keyword>
<feature type="transmembrane region" description="Helical" evidence="8">
    <location>
        <begin position="684"/>
        <end position="707"/>
    </location>
</feature>
<dbReference type="PROSITE" id="PS50893">
    <property type="entry name" value="ABC_TRANSPORTER_2"/>
    <property type="match status" value="2"/>
</dbReference>
<keyword evidence="2" id="KW-0813">Transport</keyword>
<protein>
    <submittedName>
        <fullName evidence="11">ABC transporter</fullName>
    </submittedName>
</protein>
<dbReference type="PROSITE" id="PS00211">
    <property type="entry name" value="ABC_TRANSPORTER_1"/>
    <property type="match status" value="1"/>
</dbReference>
<evidence type="ECO:0000256" key="4">
    <source>
        <dbReference type="ARBA" id="ARBA00022741"/>
    </source>
</evidence>
<keyword evidence="7 8" id="KW-0472">Membrane</keyword>
<dbReference type="CDD" id="cd03250">
    <property type="entry name" value="ABCC_MRP_domain1"/>
    <property type="match status" value="1"/>
</dbReference>
<feature type="transmembrane region" description="Helical" evidence="8">
    <location>
        <begin position="126"/>
        <end position="151"/>
    </location>
</feature>
<dbReference type="Proteomes" id="UP000008062">
    <property type="component" value="Chromosome 2"/>
</dbReference>
<evidence type="ECO:0000256" key="5">
    <source>
        <dbReference type="ARBA" id="ARBA00022840"/>
    </source>
</evidence>
<dbReference type="GO" id="GO:0140359">
    <property type="term" value="F:ABC-type transporter activity"/>
    <property type="evidence" value="ECO:0007669"/>
    <property type="project" value="InterPro"/>
</dbReference>
<comment type="subcellular location">
    <subcellularLocation>
        <location evidence="1">Membrane</location>
        <topology evidence="1">Multi-pass membrane protein</topology>
    </subcellularLocation>
</comment>
<dbReference type="InterPro" id="IPR003593">
    <property type="entry name" value="AAA+_ATPase"/>
</dbReference>
<dbReference type="InterPro" id="IPR017871">
    <property type="entry name" value="ABC_transporter-like_CS"/>
</dbReference>
<dbReference type="eggNOG" id="KOG0054">
    <property type="taxonomic scope" value="Eukaryota"/>
</dbReference>
<organism evidence="11 12">
    <name type="scientific">Zymoseptoria tritici (strain CBS 115943 / IPO323)</name>
    <name type="common">Speckled leaf blotch fungus</name>
    <name type="synonym">Septoria tritici</name>
    <dbReference type="NCBI Taxonomy" id="336722"/>
    <lineage>
        <taxon>Eukaryota</taxon>
        <taxon>Fungi</taxon>
        <taxon>Dikarya</taxon>
        <taxon>Ascomycota</taxon>
        <taxon>Pezizomycotina</taxon>
        <taxon>Dothideomycetes</taxon>
        <taxon>Dothideomycetidae</taxon>
        <taxon>Mycosphaerellales</taxon>
        <taxon>Mycosphaerellaceae</taxon>
        <taxon>Zymoseptoria</taxon>
    </lineage>
</organism>
<dbReference type="AlphaFoldDB" id="F9X2U6"/>
<feature type="transmembrane region" description="Helical" evidence="8">
    <location>
        <begin position="887"/>
        <end position="907"/>
    </location>
</feature>
<dbReference type="InterPro" id="IPR011527">
    <property type="entry name" value="ABC1_TM_dom"/>
</dbReference>
<dbReference type="GeneID" id="13399565"/>
<dbReference type="RefSeq" id="XP_003854925.1">
    <property type="nucleotide sequence ID" value="XM_003854877.1"/>
</dbReference>
<accession>F9X2U6</accession>
<dbReference type="Gene3D" id="3.40.50.300">
    <property type="entry name" value="P-loop containing nucleotide triphosphate hydrolases"/>
    <property type="match status" value="2"/>
</dbReference>
<dbReference type="InterPro" id="IPR036640">
    <property type="entry name" value="ABC1_TM_sf"/>
</dbReference>
<evidence type="ECO:0000313" key="12">
    <source>
        <dbReference type="Proteomes" id="UP000008062"/>
    </source>
</evidence>
<dbReference type="OrthoDB" id="6500128at2759"/>
<evidence type="ECO:0000256" key="8">
    <source>
        <dbReference type="SAM" id="Phobius"/>
    </source>
</evidence>
<dbReference type="PROSITE" id="PS50929">
    <property type="entry name" value="ABC_TM1F"/>
    <property type="match status" value="1"/>
</dbReference>
<feature type="transmembrane region" description="Helical" evidence="8">
    <location>
        <begin position="312"/>
        <end position="331"/>
    </location>
</feature>
<dbReference type="InterPro" id="IPR003439">
    <property type="entry name" value="ABC_transporter-like_ATP-bd"/>
</dbReference>
<keyword evidence="12" id="KW-1185">Reference proteome</keyword>
<evidence type="ECO:0000313" key="11">
    <source>
        <dbReference type="EMBL" id="EGP89901.1"/>
    </source>
</evidence>
<dbReference type="HOGENOM" id="CLU_000604_27_5_1"/>
<dbReference type="CDD" id="cd18580">
    <property type="entry name" value="ABC_6TM_ABCC_D2"/>
    <property type="match status" value="1"/>
</dbReference>
<feature type="transmembrane region" description="Helical" evidence="8">
    <location>
        <begin position="226"/>
        <end position="250"/>
    </location>
</feature>
<feature type="domain" description="ABC transporter" evidence="9">
    <location>
        <begin position="421"/>
        <end position="646"/>
    </location>
</feature>
<proteinExistence type="predicted"/>
<dbReference type="SUPFAM" id="SSF90123">
    <property type="entry name" value="ABC transporter transmembrane region"/>
    <property type="match status" value="2"/>
</dbReference>
<evidence type="ECO:0000259" key="9">
    <source>
        <dbReference type="PROSITE" id="PS50893"/>
    </source>
</evidence>
<dbReference type="Pfam" id="PF00005">
    <property type="entry name" value="ABC_tran"/>
    <property type="match status" value="2"/>
</dbReference>
<dbReference type="Pfam" id="PF00664">
    <property type="entry name" value="ABC_membrane"/>
    <property type="match status" value="1"/>
</dbReference>
<dbReference type="SUPFAM" id="SSF52540">
    <property type="entry name" value="P-loop containing nucleoside triphosphate hydrolases"/>
    <property type="match status" value="2"/>
</dbReference>
<dbReference type="GO" id="GO:0005524">
    <property type="term" value="F:ATP binding"/>
    <property type="evidence" value="ECO:0007669"/>
    <property type="project" value="UniProtKB-KW"/>
</dbReference>
<evidence type="ECO:0000259" key="10">
    <source>
        <dbReference type="PROSITE" id="PS50929"/>
    </source>
</evidence>
<feature type="transmembrane region" description="Helical" evidence="8">
    <location>
        <begin position="727"/>
        <end position="746"/>
    </location>
</feature>
<dbReference type="InterPro" id="IPR044726">
    <property type="entry name" value="ABCC_6TM_D2"/>
</dbReference>
<evidence type="ECO:0000256" key="6">
    <source>
        <dbReference type="ARBA" id="ARBA00022989"/>
    </source>
</evidence>
<evidence type="ECO:0000256" key="3">
    <source>
        <dbReference type="ARBA" id="ARBA00022692"/>
    </source>
</evidence>
<gene>
    <name evidence="11" type="ORF">MYCGRDRAFT_108045</name>
</gene>
<dbReference type="GO" id="GO:0016020">
    <property type="term" value="C:membrane"/>
    <property type="evidence" value="ECO:0007669"/>
    <property type="project" value="UniProtKB-SubCell"/>
</dbReference>
<evidence type="ECO:0000256" key="2">
    <source>
        <dbReference type="ARBA" id="ARBA00022448"/>
    </source>
</evidence>
<dbReference type="InterPro" id="IPR027417">
    <property type="entry name" value="P-loop_NTPase"/>
</dbReference>
<feature type="transmembrane region" description="Helical" evidence="8">
    <location>
        <begin position="20"/>
        <end position="39"/>
    </location>
</feature>
<evidence type="ECO:0000256" key="1">
    <source>
        <dbReference type="ARBA" id="ARBA00004141"/>
    </source>
</evidence>
<dbReference type="GO" id="GO:0016887">
    <property type="term" value="F:ATP hydrolysis activity"/>
    <property type="evidence" value="ECO:0007669"/>
    <property type="project" value="InterPro"/>
</dbReference>
<dbReference type="Gene3D" id="1.20.1560.10">
    <property type="entry name" value="ABC transporter type 1, transmembrane domain"/>
    <property type="match status" value="2"/>
</dbReference>
<dbReference type="SMART" id="SM00382">
    <property type="entry name" value="AAA"/>
    <property type="match status" value="2"/>
</dbReference>
<dbReference type="KEGG" id="ztr:MYCGRDRAFT_108045"/>
<reference evidence="11 12" key="1">
    <citation type="journal article" date="2011" name="PLoS Genet.">
        <title>Finished genome of the fungal wheat pathogen Mycosphaerella graminicola reveals dispensome structure, chromosome plasticity, and stealth pathogenesis.</title>
        <authorList>
            <person name="Goodwin S.B."/>
            <person name="Ben M'barek S."/>
            <person name="Dhillon B."/>
            <person name="Wittenberg A.H.J."/>
            <person name="Crane C.F."/>
            <person name="Hane J.K."/>
            <person name="Foster A.J."/>
            <person name="Van der Lee T.A.J."/>
            <person name="Grimwood J."/>
            <person name="Aerts A."/>
            <person name="Antoniw J."/>
            <person name="Bailey A."/>
            <person name="Bluhm B."/>
            <person name="Bowler J."/>
            <person name="Bristow J."/>
            <person name="van der Burgt A."/>
            <person name="Canto-Canche B."/>
            <person name="Churchill A.C.L."/>
            <person name="Conde-Ferraez L."/>
            <person name="Cools H.J."/>
            <person name="Coutinho P.M."/>
            <person name="Csukai M."/>
            <person name="Dehal P."/>
            <person name="De Wit P."/>
            <person name="Donzelli B."/>
            <person name="van de Geest H.C."/>
            <person name="van Ham R.C.H.J."/>
            <person name="Hammond-Kosack K.E."/>
            <person name="Henrissat B."/>
            <person name="Kilian A."/>
            <person name="Kobayashi A.K."/>
            <person name="Koopmann E."/>
            <person name="Kourmpetis Y."/>
            <person name="Kuzniar A."/>
            <person name="Lindquist E."/>
            <person name="Lombard V."/>
            <person name="Maliepaard C."/>
            <person name="Martins N."/>
            <person name="Mehrabi R."/>
            <person name="Nap J.P.H."/>
            <person name="Ponomarenko A."/>
            <person name="Rudd J.J."/>
            <person name="Salamov A."/>
            <person name="Schmutz J."/>
            <person name="Schouten H.J."/>
            <person name="Shapiro H."/>
            <person name="Stergiopoulos I."/>
            <person name="Torriani S.F.F."/>
            <person name="Tu H."/>
            <person name="de Vries R.P."/>
            <person name="Waalwijk C."/>
            <person name="Ware S.B."/>
            <person name="Wiebenga A."/>
            <person name="Zwiers L.-H."/>
            <person name="Oliver R.P."/>
            <person name="Grigoriev I.V."/>
            <person name="Kema G.H.J."/>
        </authorList>
    </citation>
    <scope>NUCLEOTIDE SEQUENCE [LARGE SCALE GENOMIC DNA]</scope>
    <source>
        <strain evidence="12">CBS 115943 / IPO323</strain>
    </source>
</reference>
<dbReference type="InParanoid" id="F9X2U6"/>
<feature type="transmembrane region" description="Helical" evidence="8">
    <location>
        <begin position="777"/>
        <end position="794"/>
    </location>
</feature>
<keyword evidence="6 8" id="KW-1133">Transmembrane helix</keyword>
<sequence length="1113" mass="122525">MSIARTRTLWLISSSNNAPLSATACVIFFALAALGVEFTGRKQKSTLKSCRPAPEHHSGFWSRTTFTWLWPLYRMGYSKIIYLDDLFALDTKIDSAQVHQDLVQSMQSSAGPLQGRFGLLIATSQAFAGSALSGALPRLCLTFFTFCQPFLLSKTVDWVGQVEPERAHGNGLIVAWTVILLGIAVSKSVYEYQSTRFATRIRGGLVALIYHRTLQCRVSESGEVTAVSVFVVGFLMNAIAFLFLTGKVAVSANKTQRLWLGKVQSRLKMMSIVLDGVKPWKMLGLDRQVFDLLETLREEEVMASQGYPNTPIVLAPTVTFALYVIIALYWQDTTLDVAQAFTSLALINLLVTPVVIFTQALPTVVQCLGCFDRIQEFCSYSKAPLHFAAAREDSRISRSRPHSSIALQPLDSAQDEHELKLNGENFSWGPSVPTVLSQVDFELKTGRTVAITGPIGSGKTSLLLAILGELRSQNGTVSSISSGVAYCAQAPWLQEGSIRHNVVGYSTWDPVWYETVKERCGLVEDMEWLPDRDDTEIGSNGTNLSGGQKHRVALARAVYSRNRVVMLDDIFSSMDVHASEKIFASLLGPEGLLRLQKASVILVTHSPLLASRTDEVVVLDSGKISTVQAPHRVAGISSTRHEVSTDEPTALEIRQKHPQSLVAKGQDVMEDQSRKKGNFALYSFYFRACGHLAVGGYFGFMTLWMFFTEFATVWMKWWSEANAIHPNANIGIYMSIYATFGVLGAICACTAAWPLLASIACGIQLIILLVFSRYLAIGVPVLASVLFGIQLLYLRTSRQMRLLGIEAKAPLYSYFQESIAGAVTIRAFKQQQHHWQHFCDLLDASQRPRYLQNCIQHCLEFALSTTSAGLGVTVVAIMVTWHKEFSAGDAGVSLVIVIGFGSMLISIKIKPHQHVAICGHSGSGKSALLLSMLKMVDIDSGSIVIDNIDLSTIGPSDVRRCINVIPQDPFLVPGSIRMNVDPWHKASDDVIREALVRVHLWVHVNALGGLDATAAEANFSAGQMQLLFLARALTRDTRVLLLDEAMSSVDLDTQGIMQDIIDTDFRQTTVLAVMHRLEHIKHYDKVVVLSKGRLTSYGDAANFEITDLLSAEP</sequence>
<keyword evidence="5" id="KW-0067">ATP-binding</keyword>
<name>F9X2U6_ZYMTI</name>
<feature type="transmembrane region" description="Helical" evidence="8">
    <location>
        <begin position="171"/>
        <end position="190"/>
    </location>
</feature>
<dbReference type="PANTHER" id="PTHR24223">
    <property type="entry name" value="ATP-BINDING CASSETTE SUB-FAMILY C"/>
    <property type="match status" value="1"/>
</dbReference>
<dbReference type="InterPro" id="IPR050173">
    <property type="entry name" value="ABC_transporter_C-like"/>
</dbReference>
<feature type="domain" description="ABC transmembrane type-1" evidence="10">
    <location>
        <begin position="755"/>
        <end position="907"/>
    </location>
</feature>
<feature type="transmembrane region" description="Helical" evidence="8">
    <location>
        <begin position="858"/>
        <end position="881"/>
    </location>
</feature>
<evidence type="ECO:0000256" key="7">
    <source>
        <dbReference type="ARBA" id="ARBA00023136"/>
    </source>
</evidence>
<feature type="domain" description="ABC transporter" evidence="9">
    <location>
        <begin position="887"/>
        <end position="1113"/>
    </location>
</feature>
<dbReference type="EMBL" id="CM001197">
    <property type="protein sequence ID" value="EGP89901.1"/>
    <property type="molecule type" value="Genomic_DNA"/>
</dbReference>
<feature type="transmembrane region" description="Helical" evidence="8">
    <location>
        <begin position="337"/>
        <end position="357"/>
    </location>
</feature>
<dbReference type="OMA" id="EYCNYAD"/>
<dbReference type="PROSITE" id="PS51257">
    <property type="entry name" value="PROKAR_LIPOPROTEIN"/>
    <property type="match status" value="1"/>
</dbReference>